<sequence>MKKAGGSTLHLDIFFSATKMRWQTNLLLVMIVAAMMAITADAAPFWNNFQYLACKTGEIVLYKFNTGKWPPSPFQNDEAKEEPLIPSTPHRTPEPIVEMPPSTARTNKNTSNNTRQPKPPGFIYDTPKSAPFSNVRRT</sequence>
<name>A0A915DFU5_9BILA</name>
<evidence type="ECO:0000313" key="2">
    <source>
        <dbReference type="Proteomes" id="UP000887574"/>
    </source>
</evidence>
<keyword evidence="2" id="KW-1185">Reference proteome</keyword>
<reference evidence="3" key="1">
    <citation type="submission" date="2022-11" db="UniProtKB">
        <authorList>
            <consortium name="WormBaseParasite"/>
        </authorList>
    </citation>
    <scope>IDENTIFICATION</scope>
</reference>
<evidence type="ECO:0000313" key="3">
    <source>
        <dbReference type="WBParaSite" id="jg1946"/>
    </source>
</evidence>
<evidence type="ECO:0000256" key="1">
    <source>
        <dbReference type="SAM" id="MobiDB-lite"/>
    </source>
</evidence>
<protein>
    <submittedName>
        <fullName evidence="3">Uncharacterized protein</fullName>
    </submittedName>
</protein>
<dbReference type="Proteomes" id="UP000887574">
    <property type="component" value="Unplaced"/>
</dbReference>
<feature type="compositionally biased region" description="Polar residues" evidence="1">
    <location>
        <begin position="103"/>
        <end position="116"/>
    </location>
</feature>
<feature type="region of interest" description="Disordered" evidence="1">
    <location>
        <begin position="72"/>
        <end position="138"/>
    </location>
</feature>
<dbReference type="AlphaFoldDB" id="A0A915DFU5"/>
<organism evidence="2 3">
    <name type="scientific">Ditylenchus dipsaci</name>
    <dbReference type="NCBI Taxonomy" id="166011"/>
    <lineage>
        <taxon>Eukaryota</taxon>
        <taxon>Metazoa</taxon>
        <taxon>Ecdysozoa</taxon>
        <taxon>Nematoda</taxon>
        <taxon>Chromadorea</taxon>
        <taxon>Rhabditida</taxon>
        <taxon>Tylenchina</taxon>
        <taxon>Tylenchomorpha</taxon>
        <taxon>Sphaerularioidea</taxon>
        <taxon>Anguinidae</taxon>
        <taxon>Anguininae</taxon>
        <taxon>Ditylenchus</taxon>
    </lineage>
</organism>
<dbReference type="WBParaSite" id="jg1946">
    <property type="protein sequence ID" value="jg1946"/>
    <property type="gene ID" value="jg1946"/>
</dbReference>
<accession>A0A915DFU5</accession>
<proteinExistence type="predicted"/>